<evidence type="ECO:0000313" key="2">
    <source>
        <dbReference type="Proteomes" id="UP000789375"/>
    </source>
</evidence>
<evidence type="ECO:0000313" key="1">
    <source>
        <dbReference type="EMBL" id="CAG8654845.1"/>
    </source>
</evidence>
<reference evidence="1" key="1">
    <citation type="submission" date="2021-06" db="EMBL/GenBank/DDBJ databases">
        <authorList>
            <person name="Kallberg Y."/>
            <person name="Tangrot J."/>
            <person name="Rosling A."/>
        </authorList>
    </citation>
    <scope>NUCLEOTIDE SEQUENCE</scope>
    <source>
        <strain evidence="1">87-6 pot B 2015</strain>
    </source>
</reference>
<accession>A0A9N9DXL8</accession>
<comment type="caution">
    <text evidence="1">The sequence shown here is derived from an EMBL/GenBank/DDBJ whole genome shotgun (WGS) entry which is preliminary data.</text>
</comment>
<dbReference type="AlphaFoldDB" id="A0A9N9DXL8"/>
<name>A0A9N9DXL8_FUNMO</name>
<sequence length="47" mass="5249">GLFSDLFSRHSSFFIDHFAVTSDLKIIDTSVSDDDKLASLNLLFSLL</sequence>
<dbReference type="EMBL" id="CAJVPP010004751">
    <property type="protein sequence ID" value="CAG8654845.1"/>
    <property type="molecule type" value="Genomic_DNA"/>
</dbReference>
<gene>
    <name evidence="1" type="ORF">FMOSSE_LOCUS11650</name>
</gene>
<organism evidence="1 2">
    <name type="scientific">Funneliformis mosseae</name>
    <name type="common">Endomycorrhizal fungus</name>
    <name type="synonym">Glomus mosseae</name>
    <dbReference type="NCBI Taxonomy" id="27381"/>
    <lineage>
        <taxon>Eukaryota</taxon>
        <taxon>Fungi</taxon>
        <taxon>Fungi incertae sedis</taxon>
        <taxon>Mucoromycota</taxon>
        <taxon>Glomeromycotina</taxon>
        <taxon>Glomeromycetes</taxon>
        <taxon>Glomerales</taxon>
        <taxon>Glomeraceae</taxon>
        <taxon>Funneliformis</taxon>
    </lineage>
</organism>
<dbReference type="Proteomes" id="UP000789375">
    <property type="component" value="Unassembled WGS sequence"/>
</dbReference>
<keyword evidence="2" id="KW-1185">Reference proteome</keyword>
<proteinExistence type="predicted"/>
<feature type="non-terminal residue" evidence="1">
    <location>
        <position position="1"/>
    </location>
</feature>
<protein>
    <submittedName>
        <fullName evidence="1">14678_t:CDS:1</fullName>
    </submittedName>
</protein>